<dbReference type="AlphaFoldDB" id="A0AB34HSI3"/>
<reference evidence="2 3" key="1">
    <citation type="submission" date="2022-11" db="EMBL/GenBank/DDBJ databases">
        <title>Whole genome sequence of Eschrichtius robustus ER-17-0199.</title>
        <authorList>
            <person name="Bruniche-Olsen A."/>
            <person name="Black A.N."/>
            <person name="Fields C.J."/>
            <person name="Walden K."/>
            <person name="Dewoody J.A."/>
        </authorList>
    </citation>
    <scope>NUCLEOTIDE SEQUENCE [LARGE SCALE GENOMIC DNA]</scope>
    <source>
        <strain evidence="2">ER-17-0199</strain>
        <tissue evidence="2">Blubber</tissue>
    </source>
</reference>
<sequence length="145" mass="15297">MILRKCGPGWQRECVWGGGTGRRCRGDSEAPGAHNVLRDEWRGPQLPAPGRWGGGHIRREGAGLVDPGSVGSGCDLTRDGVSGDGCGREAGDWARGARDSSGGPEPLPLAMGGREGGRQCPSSPRTSRLHYPPHLTATFHPLPRT</sequence>
<feature type="region of interest" description="Disordered" evidence="1">
    <location>
        <begin position="63"/>
        <end position="145"/>
    </location>
</feature>
<comment type="caution">
    <text evidence="2">The sequence shown here is derived from an EMBL/GenBank/DDBJ whole genome shotgun (WGS) entry which is preliminary data.</text>
</comment>
<proteinExistence type="predicted"/>
<evidence type="ECO:0000256" key="1">
    <source>
        <dbReference type="SAM" id="MobiDB-lite"/>
    </source>
</evidence>
<protein>
    <submittedName>
        <fullName evidence="2">Uncharacterized protein</fullName>
    </submittedName>
</protein>
<name>A0AB34HSI3_ESCRO</name>
<evidence type="ECO:0000313" key="2">
    <source>
        <dbReference type="EMBL" id="KAJ8795806.1"/>
    </source>
</evidence>
<keyword evidence="3" id="KW-1185">Reference proteome</keyword>
<evidence type="ECO:0000313" key="3">
    <source>
        <dbReference type="Proteomes" id="UP001159641"/>
    </source>
</evidence>
<dbReference type="Proteomes" id="UP001159641">
    <property type="component" value="Unassembled WGS sequence"/>
</dbReference>
<gene>
    <name evidence="2" type="ORF">J1605_002568</name>
</gene>
<dbReference type="EMBL" id="JAIQCJ010000544">
    <property type="protein sequence ID" value="KAJ8795806.1"/>
    <property type="molecule type" value="Genomic_DNA"/>
</dbReference>
<accession>A0AB34HSI3</accession>
<organism evidence="2 3">
    <name type="scientific">Eschrichtius robustus</name>
    <name type="common">California gray whale</name>
    <name type="synonym">Eschrichtius gibbosus</name>
    <dbReference type="NCBI Taxonomy" id="9764"/>
    <lineage>
        <taxon>Eukaryota</taxon>
        <taxon>Metazoa</taxon>
        <taxon>Chordata</taxon>
        <taxon>Craniata</taxon>
        <taxon>Vertebrata</taxon>
        <taxon>Euteleostomi</taxon>
        <taxon>Mammalia</taxon>
        <taxon>Eutheria</taxon>
        <taxon>Laurasiatheria</taxon>
        <taxon>Artiodactyla</taxon>
        <taxon>Whippomorpha</taxon>
        <taxon>Cetacea</taxon>
        <taxon>Mysticeti</taxon>
        <taxon>Eschrichtiidae</taxon>
        <taxon>Eschrichtius</taxon>
    </lineage>
</organism>
<feature type="compositionally biased region" description="Basic and acidic residues" evidence="1">
    <location>
        <begin position="86"/>
        <end position="98"/>
    </location>
</feature>